<feature type="chain" id="PRO_5010362419" evidence="1">
    <location>
        <begin position="22"/>
        <end position="54"/>
    </location>
</feature>
<proteinExistence type="predicted"/>
<protein>
    <submittedName>
        <fullName evidence="2">Uncharacterized protein</fullName>
    </submittedName>
</protein>
<organism evidence="2 3">
    <name type="scientific">Corchorus capsularis</name>
    <name type="common">Jute</name>
    <dbReference type="NCBI Taxonomy" id="210143"/>
    <lineage>
        <taxon>Eukaryota</taxon>
        <taxon>Viridiplantae</taxon>
        <taxon>Streptophyta</taxon>
        <taxon>Embryophyta</taxon>
        <taxon>Tracheophyta</taxon>
        <taxon>Spermatophyta</taxon>
        <taxon>Magnoliopsida</taxon>
        <taxon>eudicotyledons</taxon>
        <taxon>Gunneridae</taxon>
        <taxon>Pentapetalae</taxon>
        <taxon>rosids</taxon>
        <taxon>malvids</taxon>
        <taxon>Malvales</taxon>
        <taxon>Malvaceae</taxon>
        <taxon>Grewioideae</taxon>
        <taxon>Apeibeae</taxon>
        <taxon>Corchorus</taxon>
    </lineage>
</organism>
<dbReference type="AlphaFoldDB" id="A0A1R3I326"/>
<dbReference type="Gramene" id="OMO76978">
    <property type="protein sequence ID" value="OMO76978"/>
    <property type="gene ID" value="CCACVL1_15271"/>
</dbReference>
<evidence type="ECO:0000256" key="1">
    <source>
        <dbReference type="SAM" id="SignalP"/>
    </source>
</evidence>
<keyword evidence="3" id="KW-1185">Reference proteome</keyword>
<dbReference type="EMBL" id="AWWV01010836">
    <property type="protein sequence ID" value="OMO76978.1"/>
    <property type="molecule type" value="Genomic_DNA"/>
</dbReference>
<evidence type="ECO:0000313" key="2">
    <source>
        <dbReference type="EMBL" id="OMO76978.1"/>
    </source>
</evidence>
<feature type="signal peptide" evidence="1">
    <location>
        <begin position="1"/>
        <end position="21"/>
    </location>
</feature>
<dbReference type="Proteomes" id="UP000188268">
    <property type="component" value="Unassembled WGS sequence"/>
</dbReference>
<reference evidence="2 3" key="1">
    <citation type="submission" date="2013-09" db="EMBL/GenBank/DDBJ databases">
        <title>Corchorus capsularis genome sequencing.</title>
        <authorList>
            <person name="Alam M."/>
            <person name="Haque M.S."/>
            <person name="Islam M.S."/>
            <person name="Emdad E.M."/>
            <person name="Islam M.M."/>
            <person name="Ahmed B."/>
            <person name="Halim A."/>
            <person name="Hossen Q.M.M."/>
            <person name="Hossain M.Z."/>
            <person name="Ahmed R."/>
            <person name="Khan M.M."/>
            <person name="Islam R."/>
            <person name="Rashid M.M."/>
            <person name="Khan S.A."/>
            <person name="Rahman M.S."/>
            <person name="Alam M."/>
        </authorList>
    </citation>
    <scope>NUCLEOTIDE SEQUENCE [LARGE SCALE GENOMIC DNA]</scope>
    <source>
        <strain evidence="3">cv. CVL-1</strain>
        <tissue evidence="2">Whole seedling</tissue>
    </source>
</reference>
<gene>
    <name evidence="2" type="ORF">CCACVL1_15271</name>
</gene>
<keyword evidence="1" id="KW-0732">Signal</keyword>
<evidence type="ECO:0000313" key="3">
    <source>
        <dbReference type="Proteomes" id="UP000188268"/>
    </source>
</evidence>
<name>A0A1R3I326_COCAP</name>
<sequence>MAIHLGFRIVFLFIGVFPAGSRDKDEDGMPMDQSIPNFTFQSPIVNLRSTLSGP</sequence>
<accession>A0A1R3I326</accession>
<comment type="caution">
    <text evidence="2">The sequence shown here is derived from an EMBL/GenBank/DDBJ whole genome shotgun (WGS) entry which is preliminary data.</text>
</comment>